<gene>
    <name evidence="1" type="ORF">J8F10_24055</name>
</gene>
<organism evidence="1 2">
    <name type="scientific">Gemmata palustris</name>
    <dbReference type="NCBI Taxonomy" id="2822762"/>
    <lineage>
        <taxon>Bacteria</taxon>
        <taxon>Pseudomonadati</taxon>
        <taxon>Planctomycetota</taxon>
        <taxon>Planctomycetia</taxon>
        <taxon>Gemmatales</taxon>
        <taxon>Gemmataceae</taxon>
        <taxon>Gemmata</taxon>
    </lineage>
</organism>
<proteinExistence type="predicted"/>
<comment type="caution">
    <text evidence="1">The sequence shown here is derived from an EMBL/GenBank/DDBJ whole genome shotgun (WGS) entry which is preliminary data.</text>
</comment>
<accession>A0ABS5BX95</accession>
<dbReference type="Proteomes" id="UP000676565">
    <property type="component" value="Unassembled WGS sequence"/>
</dbReference>
<keyword evidence="2" id="KW-1185">Reference proteome</keyword>
<sequence>MTRSISAPNESASQAATIYPVYFVKLQFDTGDVCLHTGLGSISFGGDTYTGTGAIGSIGGVDEDADLSRTTLELTLRGLPTDLVSVTLNEYYQGRRATLYGGYLDATSQQLVDTPFILYRGRMDTAAVEQEETVSIRLTVESRFAAWDRPLTRRYNGADQQLRYPGDRGLEYVEQTTEKPLFWGQKAPA</sequence>
<evidence type="ECO:0000313" key="2">
    <source>
        <dbReference type="Proteomes" id="UP000676565"/>
    </source>
</evidence>
<reference evidence="1 2" key="1">
    <citation type="submission" date="2021-04" db="EMBL/GenBank/DDBJ databases">
        <authorList>
            <person name="Ivanova A."/>
        </authorList>
    </citation>
    <scope>NUCLEOTIDE SEQUENCE [LARGE SCALE GENOMIC DNA]</scope>
    <source>
        <strain evidence="1 2">G18</strain>
    </source>
</reference>
<name>A0ABS5BX95_9BACT</name>
<dbReference type="EMBL" id="JAGKQQ010000001">
    <property type="protein sequence ID" value="MBP3958334.1"/>
    <property type="molecule type" value="Genomic_DNA"/>
</dbReference>
<protein>
    <submittedName>
        <fullName evidence="1">Uncharacterized protein</fullName>
    </submittedName>
</protein>
<dbReference type="RefSeq" id="WP_210658217.1">
    <property type="nucleotide sequence ID" value="NZ_JAGKQQ010000001.1"/>
</dbReference>
<evidence type="ECO:0000313" key="1">
    <source>
        <dbReference type="EMBL" id="MBP3958334.1"/>
    </source>
</evidence>